<dbReference type="FunFam" id="3.40.50.670:FF:000002">
    <property type="entry name" value="DNA gyrase subunit B"/>
    <property type="match status" value="1"/>
</dbReference>
<dbReference type="SMART" id="SM00387">
    <property type="entry name" value="HATPase_c"/>
    <property type="match status" value="1"/>
</dbReference>
<dbReference type="InterPro" id="IPR018522">
    <property type="entry name" value="TopoIIA_CS"/>
</dbReference>
<dbReference type="InterPro" id="IPR001241">
    <property type="entry name" value="Topo_IIA"/>
</dbReference>
<dbReference type="SMART" id="SM00433">
    <property type="entry name" value="TOP2c"/>
    <property type="match status" value="1"/>
</dbReference>
<dbReference type="SUPFAM" id="SSF54211">
    <property type="entry name" value="Ribosomal protein S5 domain 2-like"/>
    <property type="match status" value="1"/>
</dbReference>
<evidence type="ECO:0000256" key="2">
    <source>
        <dbReference type="ARBA" id="ARBA00001946"/>
    </source>
</evidence>
<dbReference type="STRING" id="1006576.DTL3_1810"/>
<dbReference type="NCBIfam" id="NF011501">
    <property type="entry name" value="PRK14939.1"/>
    <property type="match status" value="1"/>
</dbReference>
<evidence type="ECO:0000256" key="11">
    <source>
        <dbReference type="ARBA" id="ARBA00023235"/>
    </source>
</evidence>
<dbReference type="InterPro" id="IPR000565">
    <property type="entry name" value="Topo_IIA_B"/>
</dbReference>
<keyword evidence="9" id="KW-0799">Topoisomerase</keyword>
<evidence type="ECO:0000256" key="9">
    <source>
        <dbReference type="ARBA" id="ARBA00023029"/>
    </source>
</evidence>
<evidence type="ECO:0000313" key="13">
    <source>
        <dbReference type="EMBL" id="CEP79092.1"/>
    </source>
</evidence>
<keyword evidence="10" id="KW-0238">DNA-binding</keyword>
<keyword evidence="5" id="KW-0479">Metal-binding</keyword>
<protein>
    <recommendedName>
        <fullName evidence="4">DNA topoisomerase (ATP-hydrolyzing)</fullName>
        <ecNumber evidence="4">5.6.2.2</ecNumber>
    </recommendedName>
</protein>
<sequence length="643" mass="73581">MIEKEKDYSAEQIKVLKGLEAVRLRPGMYIGSTGKAGLNHLVYEIIDNSIDEHINGYCNLIRVTINEDNSIEVEDNGRGIPVGMHPIEKKNTLELVMTSLHAGGKFDKKAYKVSGGLHGVGASVVNALSEYFEVKVYRDGKIYYQRYSRGIPQTEVLELGETDRTGTYVKFLPDKEIFDDGDVVVESRLIENRLREIAFLNPNLKIIFEDKKRDYKEEFHFEGGLEEFINYVLKKRKKEPVAQPIYLAGSYSYKKDEPDIQVEIELVYTQSEDSEIISFVNNIKTIDGGEHESGFKQALTRLSNEFARKYGILKENDENFSGDDVREGLITIMHVKMAEPVFEGQTKGRLGSKVAREAVNQITSEKLSLYYDANPKEAKKILERINFAFKKRIAAKKARENIKRKTIFESTTLPGKLADCTSKNLEESELFIVEGDSAGGNAKQARDRYYQAILPLRGKILNVEKADLLKLLKNEQITNIITALGTGIGDEFDISKLRYGKIIIMTDADVDGAHIRTLILTFFYRYMRPLIEEGHVYIAQPPLYRFEVGNEHFYLYNEAELENLKQTYANKKWKIQRYKGLGEMNPDQLRETTMDKNSRKLVKITIQDLESSNEIIEILMGDDPAIRREFIENNAYKVKELDV</sequence>
<dbReference type="CDD" id="cd16928">
    <property type="entry name" value="HATPase_GyrB-like"/>
    <property type="match status" value="1"/>
</dbReference>
<evidence type="ECO:0000256" key="4">
    <source>
        <dbReference type="ARBA" id="ARBA00012895"/>
    </source>
</evidence>
<dbReference type="EC" id="5.6.2.2" evidence="4"/>
<dbReference type="InterPro" id="IPR034160">
    <property type="entry name" value="TOPRIM_GyrB"/>
</dbReference>
<dbReference type="Pfam" id="PF01751">
    <property type="entry name" value="Toprim"/>
    <property type="match status" value="1"/>
</dbReference>
<dbReference type="InterPro" id="IPR013759">
    <property type="entry name" value="Topo_IIA_B_C"/>
</dbReference>
<dbReference type="GO" id="GO:0003918">
    <property type="term" value="F:DNA topoisomerase type II (double strand cut, ATP-hydrolyzing) activity"/>
    <property type="evidence" value="ECO:0007669"/>
    <property type="project" value="UniProtKB-EC"/>
</dbReference>
<dbReference type="GO" id="GO:0046872">
    <property type="term" value="F:metal ion binding"/>
    <property type="evidence" value="ECO:0007669"/>
    <property type="project" value="UniProtKB-KW"/>
</dbReference>
<comment type="cofactor">
    <cofactor evidence="2">
        <name>Mg(2+)</name>
        <dbReference type="ChEBI" id="CHEBI:18420"/>
    </cofactor>
</comment>
<dbReference type="Gene3D" id="3.40.50.670">
    <property type="match status" value="1"/>
</dbReference>
<dbReference type="InterPro" id="IPR002288">
    <property type="entry name" value="DNA_gyrase_B_C"/>
</dbReference>
<dbReference type="CDD" id="cd03366">
    <property type="entry name" value="TOPRIM_TopoIIA_GyrB"/>
    <property type="match status" value="1"/>
</dbReference>
<dbReference type="InterPro" id="IPR013506">
    <property type="entry name" value="Topo_IIA_bsu_dom2"/>
</dbReference>
<dbReference type="FunFam" id="3.30.565.10:FF:000002">
    <property type="entry name" value="DNA gyrase subunit B"/>
    <property type="match status" value="1"/>
</dbReference>
<dbReference type="PRINTS" id="PR01159">
    <property type="entry name" value="DNAGYRASEB"/>
</dbReference>
<evidence type="ECO:0000256" key="10">
    <source>
        <dbReference type="ARBA" id="ARBA00023125"/>
    </source>
</evidence>
<dbReference type="InterPro" id="IPR013760">
    <property type="entry name" value="Topo_IIA-like_dom_sf"/>
</dbReference>
<dbReference type="Pfam" id="PF00204">
    <property type="entry name" value="DNA_gyraseB"/>
    <property type="match status" value="1"/>
</dbReference>
<keyword evidence="14" id="KW-1185">Reference proteome</keyword>
<dbReference type="Pfam" id="PF02518">
    <property type="entry name" value="HATPase_c"/>
    <property type="match status" value="1"/>
</dbReference>
<dbReference type="Proteomes" id="UP000032809">
    <property type="component" value="Chromosome I"/>
</dbReference>
<keyword evidence="11 13" id="KW-0413">Isomerase</keyword>
<name>A0A0C7NTL1_DEFTU</name>
<dbReference type="CDD" id="cd00822">
    <property type="entry name" value="TopoII_Trans_DNA_gyrase"/>
    <property type="match status" value="1"/>
</dbReference>
<evidence type="ECO:0000256" key="5">
    <source>
        <dbReference type="ARBA" id="ARBA00022723"/>
    </source>
</evidence>
<evidence type="ECO:0000256" key="8">
    <source>
        <dbReference type="ARBA" id="ARBA00022842"/>
    </source>
</evidence>
<dbReference type="Gene3D" id="3.30.230.10">
    <property type="match status" value="1"/>
</dbReference>
<keyword evidence="6" id="KW-0547">Nucleotide-binding</keyword>
<evidence type="ECO:0000256" key="3">
    <source>
        <dbReference type="ARBA" id="ARBA00010708"/>
    </source>
</evidence>
<feature type="domain" description="Toprim" evidence="12">
    <location>
        <begin position="428"/>
        <end position="542"/>
    </location>
</feature>
<proteinExistence type="inferred from homology"/>
<keyword evidence="7" id="KW-0067">ATP-binding</keyword>
<dbReference type="HOGENOM" id="CLU_006146_1_2_0"/>
<evidence type="ECO:0000313" key="14">
    <source>
        <dbReference type="Proteomes" id="UP000032809"/>
    </source>
</evidence>
<dbReference type="InterPro" id="IPR014721">
    <property type="entry name" value="Ribsml_uS5_D2-typ_fold_subgr"/>
</dbReference>
<keyword evidence="8" id="KW-0460">Magnesium</keyword>
<dbReference type="SUPFAM" id="SSF55874">
    <property type="entry name" value="ATPase domain of HSP90 chaperone/DNA topoisomerase II/histidine kinase"/>
    <property type="match status" value="1"/>
</dbReference>
<dbReference type="PATRIC" id="fig|1006576.9.peg.1802"/>
<dbReference type="AlphaFoldDB" id="A0A0C7NTL1"/>
<dbReference type="NCBIfam" id="NF004189">
    <property type="entry name" value="PRK05644.1"/>
    <property type="match status" value="1"/>
</dbReference>
<dbReference type="PRINTS" id="PR00418">
    <property type="entry name" value="TPI2FAMILY"/>
</dbReference>
<dbReference type="Gene3D" id="3.30.565.10">
    <property type="entry name" value="Histidine kinase-like ATPase, C-terminal domain"/>
    <property type="match status" value="1"/>
</dbReference>
<evidence type="ECO:0000256" key="1">
    <source>
        <dbReference type="ARBA" id="ARBA00000185"/>
    </source>
</evidence>
<dbReference type="InterPro" id="IPR036890">
    <property type="entry name" value="HATPase_C_sf"/>
</dbReference>
<dbReference type="InterPro" id="IPR020568">
    <property type="entry name" value="Ribosomal_Su5_D2-typ_SF"/>
</dbReference>
<gene>
    <name evidence="13" type="primary">gyrB</name>
    <name evidence="13" type="ORF">DTL3_1810</name>
</gene>
<dbReference type="Pfam" id="PF00986">
    <property type="entry name" value="DNA_gyraseB_C"/>
    <property type="match status" value="1"/>
</dbReference>
<dbReference type="GO" id="GO:0006265">
    <property type="term" value="P:DNA topological change"/>
    <property type="evidence" value="ECO:0007669"/>
    <property type="project" value="InterPro"/>
</dbReference>
<dbReference type="GO" id="GO:0003677">
    <property type="term" value="F:DNA binding"/>
    <property type="evidence" value="ECO:0007669"/>
    <property type="project" value="UniProtKB-KW"/>
</dbReference>
<dbReference type="InterPro" id="IPR003594">
    <property type="entry name" value="HATPase_dom"/>
</dbReference>
<dbReference type="PANTHER" id="PTHR45866">
    <property type="entry name" value="DNA GYRASE/TOPOISOMERASE SUBUNIT B"/>
    <property type="match status" value="1"/>
</dbReference>
<dbReference type="RefSeq" id="WP_045088418.1">
    <property type="nucleotide sequence ID" value="NZ_LN824141.1"/>
</dbReference>
<evidence type="ECO:0000256" key="7">
    <source>
        <dbReference type="ARBA" id="ARBA00022840"/>
    </source>
</evidence>
<comment type="catalytic activity">
    <reaction evidence="1">
        <text>ATP-dependent breakage, passage and rejoining of double-stranded DNA.</text>
        <dbReference type="EC" id="5.6.2.2"/>
    </reaction>
</comment>
<organism evidence="13 14">
    <name type="scientific">Defluviitoga tunisiensis</name>
    <dbReference type="NCBI Taxonomy" id="1006576"/>
    <lineage>
        <taxon>Bacteria</taxon>
        <taxon>Thermotogati</taxon>
        <taxon>Thermotogota</taxon>
        <taxon>Thermotogae</taxon>
        <taxon>Petrotogales</taxon>
        <taxon>Petrotogaceae</taxon>
        <taxon>Defluviitoga</taxon>
    </lineage>
</organism>
<evidence type="ECO:0000256" key="6">
    <source>
        <dbReference type="ARBA" id="ARBA00022741"/>
    </source>
</evidence>
<accession>A0A0C7NTL1</accession>
<comment type="similarity">
    <text evidence="3">Belongs to the type II topoisomerase GyrB family.</text>
</comment>
<dbReference type="InterPro" id="IPR006171">
    <property type="entry name" value="TOPRIM_dom"/>
</dbReference>
<dbReference type="PROSITE" id="PS50880">
    <property type="entry name" value="TOPRIM"/>
    <property type="match status" value="1"/>
</dbReference>
<dbReference type="KEGG" id="dtn:DTL3_1810"/>
<dbReference type="SUPFAM" id="SSF56719">
    <property type="entry name" value="Type II DNA topoisomerase"/>
    <property type="match status" value="1"/>
</dbReference>
<dbReference type="OrthoDB" id="9802808at2"/>
<dbReference type="GO" id="GO:0005524">
    <property type="term" value="F:ATP binding"/>
    <property type="evidence" value="ECO:0007669"/>
    <property type="project" value="UniProtKB-KW"/>
</dbReference>
<evidence type="ECO:0000259" key="12">
    <source>
        <dbReference type="PROSITE" id="PS50880"/>
    </source>
</evidence>
<dbReference type="EMBL" id="LN824141">
    <property type="protein sequence ID" value="CEP79092.1"/>
    <property type="molecule type" value="Genomic_DNA"/>
</dbReference>
<reference evidence="14" key="1">
    <citation type="submission" date="2014-11" db="EMBL/GenBank/DDBJ databases">
        <authorList>
            <person name="Wibberg D."/>
        </authorList>
    </citation>
    <scope>NUCLEOTIDE SEQUENCE [LARGE SCALE GENOMIC DNA]</scope>
    <source>
        <strain evidence="14">L3</strain>
    </source>
</reference>
<dbReference type="PROSITE" id="PS00177">
    <property type="entry name" value="TOPOISOMERASE_II"/>
    <property type="match status" value="1"/>
</dbReference>
<dbReference type="PANTHER" id="PTHR45866:SF1">
    <property type="entry name" value="DNA GYRASE SUBUNIT B, MITOCHONDRIAL"/>
    <property type="match status" value="1"/>
</dbReference>